<feature type="region of interest" description="Disordered" evidence="6">
    <location>
        <begin position="51"/>
        <end position="195"/>
    </location>
</feature>
<evidence type="ECO:0000313" key="8">
    <source>
        <dbReference type="EMBL" id="CBJ25502.1"/>
    </source>
</evidence>
<comment type="subcellular location">
    <subcellularLocation>
        <location evidence="1">Cell membrane</location>
        <topology evidence="1">Multi-pass membrane protein</topology>
    </subcellularLocation>
</comment>
<dbReference type="EMBL" id="FN649727">
    <property type="protein sequence ID" value="CBJ25502.1"/>
    <property type="molecule type" value="Genomic_DNA"/>
</dbReference>
<protein>
    <recommendedName>
        <fullName evidence="7">EamA domain-containing protein</fullName>
    </recommendedName>
</protein>
<evidence type="ECO:0000256" key="3">
    <source>
        <dbReference type="ARBA" id="ARBA00022692"/>
    </source>
</evidence>
<feature type="compositionally biased region" description="Low complexity" evidence="6">
    <location>
        <begin position="61"/>
        <end position="111"/>
    </location>
</feature>
<evidence type="ECO:0000256" key="4">
    <source>
        <dbReference type="ARBA" id="ARBA00022989"/>
    </source>
</evidence>
<gene>
    <name evidence="8" type="ORF">Esi_0003_0107</name>
</gene>
<evidence type="ECO:0000256" key="5">
    <source>
        <dbReference type="ARBA" id="ARBA00023136"/>
    </source>
</evidence>
<reference evidence="8 9" key="1">
    <citation type="journal article" date="2010" name="Nature">
        <title>The Ectocarpus genome and the independent evolution of multicellularity in brown algae.</title>
        <authorList>
            <person name="Cock J.M."/>
            <person name="Sterck L."/>
            <person name="Rouze P."/>
            <person name="Scornet D."/>
            <person name="Allen A.E."/>
            <person name="Amoutzias G."/>
            <person name="Anthouard V."/>
            <person name="Artiguenave F."/>
            <person name="Aury J.M."/>
            <person name="Badger J.H."/>
            <person name="Beszteri B."/>
            <person name="Billiau K."/>
            <person name="Bonnet E."/>
            <person name="Bothwell J.H."/>
            <person name="Bowler C."/>
            <person name="Boyen C."/>
            <person name="Brownlee C."/>
            <person name="Carrano C.J."/>
            <person name="Charrier B."/>
            <person name="Cho G.Y."/>
            <person name="Coelho S.M."/>
            <person name="Collen J."/>
            <person name="Corre E."/>
            <person name="Da Silva C."/>
            <person name="Delage L."/>
            <person name="Delaroque N."/>
            <person name="Dittami S.M."/>
            <person name="Doulbeau S."/>
            <person name="Elias M."/>
            <person name="Farnham G."/>
            <person name="Gachon C.M."/>
            <person name="Gschloessl B."/>
            <person name="Heesch S."/>
            <person name="Jabbari K."/>
            <person name="Jubin C."/>
            <person name="Kawai H."/>
            <person name="Kimura K."/>
            <person name="Kloareg B."/>
            <person name="Kupper F.C."/>
            <person name="Lang D."/>
            <person name="Le Bail A."/>
            <person name="Leblanc C."/>
            <person name="Lerouge P."/>
            <person name="Lohr M."/>
            <person name="Lopez P.J."/>
            <person name="Martens C."/>
            <person name="Maumus F."/>
            <person name="Michel G."/>
            <person name="Miranda-Saavedra D."/>
            <person name="Morales J."/>
            <person name="Moreau H."/>
            <person name="Motomura T."/>
            <person name="Nagasato C."/>
            <person name="Napoli C.A."/>
            <person name="Nelson D.R."/>
            <person name="Nyvall-Collen P."/>
            <person name="Peters A.F."/>
            <person name="Pommier C."/>
            <person name="Potin P."/>
            <person name="Poulain J."/>
            <person name="Quesneville H."/>
            <person name="Read B."/>
            <person name="Rensing S.A."/>
            <person name="Ritter A."/>
            <person name="Rousvoal S."/>
            <person name="Samanta M."/>
            <person name="Samson G."/>
            <person name="Schroeder D.C."/>
            <person name="Segurens B."/>
            <person name="Strittmatter M."/>
            <person name="Tonon T."/>
            <person name="Tregear J.W."/>
            <person name="Valentin K."/>
            <person name="von Dassow P."/>
            <person name="Yamagishi T."/>
            <person name="Van de Peer Y."/>
            <person name="Wincker P."/>
        </authorList>
    </citation>
    <scope>NUCLEOTIDE SEQUENCE [LARGE SCALE GENOMIC DNA]</scope>
    <source>
        <strain evidence="9">Ec32 / CCAP1310/4</strain>
    </source>
</reference>
<feature type="region of interest" description="Disordered" evidence="6">
    <location>
        <begin position="258"/>
        <end position="293"/>
    </location>
</feature>
<dbReference type="InterPro" id="IPR051258">
    <property type="entry name" value="Diverse_Substrate_Transporter"/>
</dbReference>
<dbReference type="SUPFAM" id="SSF103481">
    <property type="entry name" value="Multidrug resistance efflux transporter EmrE"/>
    <property type="match status" value="1"/>
</dbReference>
<dbReference type="EMBL" id="FN648486">
    <property type="protein sequence ID" value="CBJ25502.1"/>
    <property type="molecule type" value="Genomic_DNA"/>
</dbReference>
<dbReference type="GO" id="GO:0005886">
    <property type="term" value="C:plasma membrane"/>
    <property type="evidence" value="ECO:0007669"/>
    <property type="project" value="UniProtKB-SubCell"/>
</dbReference>
<evidence type="ECO:0000313" key="9">
    <source>
        <dbReference type="Proteomes" id="UP000002630"/>
    </source>
</evidence>
<keyword evidence="3" id="KW-0812">Transmembrane</keyword>
<evidence type="ECO:0000256" key="6">
    <source>
        <dbReference type="SAM" id="MobiDB-lite"/>
    </source>
</evidence>
<keyword evidence="9" id="KW-1185">Reference proteome</keyword>
<evidence type="ECO:0000259" key="7">
    <source>
        <dbReference type="Pfam" id="PF00892"/>
    </source>
</evidence>
<name>D7FVY2_ECTSI</name>
<dbReference type="OrthoDB" id="2017960at2759"/>
<keyword evidence="2" id="KW-1003">Cell membrane</keyword>
<feature type="domain" description="EamA" evidence="7">
    <location>
        <begin position="456"/>
        <end position="603"/>
    </location>
</feature>
<dbReference type="InterPro" id="IPR037185">
    <property type="entry name" value="EmrE-like"/>
</dbReference>
<dbReference type="STRING" id="2880.D7FVY2"/>
<dbReference type="InterPro" id="IPR000620">
    <property type="entry name" value="EamA_dom"/>
</dbReference>
<proteinExistence type="predicted"/>
<dbReference type="PANTHER" id="PTHR42920">
    <property type="entry name" value="OS03G0707200 PROTEIN-RELATED"/>
    <property type="match status" value="1"/>
</dbReference>
<keyword evidence="4" id="KW-1133">Transmembrane helix</keyword>
<feature type="domain" description="EamA" evidence="7">
    <location>
        <begin position="302"/>
        <end position="402"/>
    </location>
</feature>
<dbReference type="Proteomes" id="UP000002630">
    <property type="component" value="Linkage Group LG02"/>
</dbReference>
<evidence type="ECO:0000256" key="1">
    <source>
        <dbReference type="ARBA" id="ARBA00004651"/>
    </source>
</evidence>
<sequence length="648" mass="66858">MRSPGVTPVLFGACLASAGVRECSCFTASLRVSTGRPAAAAAPASLWRSNKINSTKNSSGRPARFSAARTATARGRPSSAASSPTAAAAALGDCSGDVSSSSSSSQGKPSSFKGNESTTRRRRSRRQRRPTLLAGGRGSPTTAEQQQPQPPQVDAEGSMTTSQQLSAEVSARRSRSRAWGLVGFPPGGYYDGDSEGLTSSSSYPLIGEDSAAGAAVADATDSALRGRYREEHRDWQEKLERLVDMSEPPPELLAAAQTRSIGDMMPPPPATKSLEEEGQQQPPQQKQQGGGAEDGLWTSRAMLAGAAMLYGTNFGCVKLLEESVPMSLAAALRFSVALVPFVPFLKKVNPGVFRAGAEVGLLNAIGYWAQSESLMTTTASKSAFICSLAVVFVPLLDALLGGDKKDSPKAAQEKAAAGGGGGGVFAAMNGPWFPALLAAAGVACLELIGVEGGPNSGDVWALVQPLCFGLGFWLTERCSRKYPEEIFGLVAAQLLTVAVLAVGWCAQAGDLPLSLASLRETVLPSSGNLAVPISLMWTGLVTTSLTVFGETVAMKKVSAAESTIILSTEPIWGTAFAAVLLGESIGWNTGLGAVLIVSACTWTSVGPALQSKMLSLAAAVAGAGTVVEGGDDLAETVGTVIKEIVKDP</sequence>
<dbReference type="PANTHER" id="PTHR42920:SF5">
    <property type="entry name" value="EAMA DOMAIN-CONTAINING PROTEIN"/>
    <property type="match status" value="1"/>
</dbReference>
<dbReference type="AlphaFoldDB" id="D7FVY2"/>
<dbReference type="Pfam" id="PF00892">
    <property type="entry name" value="EamA"/>
    <property type="match status" value="2"/>
</dbReference>
<organism evidence="8 9">
    <name type="scientific">Ectocarpus siliculosus</name>
    <name type="common">Brown alga</name>
    <name type="synonym">Conferva siliculosa</name>
    <dbReference type="NCBI Taxonomy" id="2880"/>
    <lineage>
        <taxon>Eukaryota</taxon>
        <taxon>Sar</taxon>
        <taxon>Stramenopiles</taxon>
        <taxon>Ochrophyta</taxon>
        <taxon>PX clade</taxon>
        <taxon>Phaeophyceae</taxon>
        <taxon>Ectocarpales</taxon>
        <taxon>Ectocarpaceae</taxon>
        <taxon>Ectocarpus</taxon>
    </lineage>
</organism>
<dbReference type="eggNOG" id="ENOG502S0YE">
    <property type="taxonomic scope" value="Eukaryota"/>
</dbReference>
<accession>D7FVY2</accession>
<keyword evidence="5" id="KW-0472">Membrane</keyword>
<dbReference type="InParanoid" id="D7FVY2"/>
<evidence type="ECO:0000256" key="2">
    <source>
        <dbReference type="ARBA" id="ARBA00022475"/>
    </source>
</evidence>
<feature type="compositionally biased region" description="Basic residues" evidence="6">
    <location>
        <begin position="120"/>
        <end position="129"/>
    </location>
</feature>
<feature type="compositionally biased region" description="Polar residues" evidence="6">
    <location>
        <begin position="51"/>
        <end position="60"/>
    </location>
</feature>